<dbReference type="InterPro" id="IPR000160">
    <property type="entry name" value="GGDEF_dom"/>
</dbReference>
<dbReference type="Gene3D" id="3.30.70.270">
    <property type="match status" value="1"/>
</dbReference>
<proteinExistence type="predicted"/>
<evidence type="ECO:0000259" key="5">
    <source>
        <dbReference type="PROSITE" id="PS50887"/>
    </source>
</evidence>
<evidence type="ECO:0000313" key="6">
    <source>
        <dbReference type="EMBL" id="MYL82942.1"/>
    </source>
</evidence>
<comment type="caution">
    <text evidence="6">The sequence shown here is derived from an EMBL/GenBank/DDBJ whole genome shotgun (WGS) entry which is preliminary data.</text>
</comment>
<dbReference type="InterPro" id="IPR001789">
    <property type="entry name" value="Sig_transdc_resp-reg_receiver"/>
</dbReference>
<sequence length="305" mass="33417">MEMQTAPARVLIVDDAPSNLAILTETLRAHYDIRIASGGYEALRLVDESPPDLILLDIVMPDLDGYEVCRRLKERAATRNIPIIFLTSKGEVADETLGLALGAVDYIIKPISVPIVQARVRTHVELKRRGDLLETLSMRDGLTGIPNRRFFDDCLDRAWRQGLRTAKPLSLLMADIDYFKDYNDTYGHMAGDECLKLVACALTGVLNRPCDLAARFGGEEFTVVLEDTDIAGALHVAETMRAAVQDMGLPHTGSHIAPIVTISLGAACTVPTNASTPEELLCLADRKLYEAKQAGRNRAFGVQTL</sequence>
<reference evidence="6 7" key="1">
    <citation type="submission" date="2020-01" db="EMBL/GenBank/DDBJ databases">
        <title>Genome sequence of Desulfovibrio aerotolerans DSM 16695(T).</title>
        <authorList>
            <person name="Karnachuk O."/>
            <person name="Avakyan M."/>
            <person name="Mardanov A."/>
            <person name="Kadnikov V."/>
            <person name="Ravin N."/>
        </authorList>
    </citation>
    <scope>NUCLEOTIDE SEQUENCE [LARGE SCALE GENOMIC DNA]</scope>
    <source>
        <strain evidence="6 7">DSM 16695</strain>
    </source>
</reference>
<dbReference type="GO" id="GO:0043709">
    <property type="term" value="P:cell adhesion involved in single-species biofilm formation"/>
    <property type="evidence" value="ECO:0007669"/>
    <property type="project" value="TreeGrafter"/>
</dbReference>
<organism evidence="6 7">
    <name type="scientific">Solidesulfovibrio aerotolerans</name>
    <dbReference type="NCBI Taxonomy" id="295255"/>
    <lineage>
        <taxon>Bacteria</taxon>
        <taxon>Pseudomonadati</taxon>
        <taxon>Thermodesulfobacteriota</taxon>
        <taxon>Desulfovibrionia</taxon>
        <taxon>Desulfovibrionales</taxon>
        <taxon>Desulfovibrionaceae</taxon>
        <taxon>Solidesulfovibrio</taxon>
    </lineage>
</organism>
<evidence type="ECO:0000256" key="2">
    <source>
        <dbReference type="ARBA" id="ARBA00034247"/>
    </source>
</evidence>
<dbReference type="CDD" id="cd19920">
    <property type="entry name" value="REC_PA4781-like"/>
    <property type="match status" value="1"/>
</dbReference>
<dbReference type="EC" id="2.7.7.65" evidence="1"/>
<dbReference type="InterPro" id="IPR011006">
    <property type="entry name" value="CheY-like_superfamily"/>
</dbReference>
<dbReference type="Pfam" id="PF00072">
    <property type="entry name" value="Response_reg"/>
    <property type="match status" value="1"/>
</dbReference>
<accession>A0A7C9IVR6</accession>
<dbReference type="InterPro" id="IPR043128">
    <property type="entry name" value="Rev_trsase/Diguanyl_cyclase"/>
</dbReference>
<dbReference type="PANTHER" id="PTHR45138">
    <property type="entry name" value="REGULATORY COMPONENTS OF SENSORY TRANSDUCTION SYSTEM"/>
    <property type="match status" value="1"/>
</dbReference>
<dbReference type="SUPFAM" id="SSF55073">
    <property type="entry name" value="Nucleotide cyclase"/>
    <property type="match status" value="1"/>
</dbReference>
<dbReference type="Pfam" id="PF00990">
    <property type="entry name" value="GGDEF"/>
    <property type="match status" value="1"/>
</dbReference>
<dbReference type="SUPFAM" id="SSF52172">
    <property type="entry name" value="CheY-like"/>
    <property type="match status" value="1"/>
</dbReference>
<dbReference type="Gene3D" id="3.40.50.2300">
    <property type="match status" value="1"/>
</dbReference>
<keyword evidence="3" id="KW-0597">Phosphoprotein</keyword>
<dbReference type="GO" id="GO:0000160">
    <property type="term" value="P:phosphorelay signal transduction system"/>
    <property type="evidence" value="ECO:0007669"/>
    <property type="project" value="InterPro"/>
</dbReference>
<dbReference type="RefSeq" id="WP_160959915.1">
    <property type="nucleotide sequence ID" value="NZ_WVUD01000009.1"/>
</dbReference>
<dbReference type="EMBL" id="WVUD01000009">
    <property type="protein sequence ID" value="MYL82942.1"/>
    <property type="molecule type" value="Genomic_DNA"/>
</dbReference>
<dbReference type="GO" id="GO:1902201">
    <property type="term" value="P:negative regulation of bacterial-type flagellum-dependent cell motility"/>
    <property type="evidence" value="ECO:0007669"/>
    <property type="project" value="TreeGrafter"/>
</dbReference>
<evidence type="ECO:0000313" key="7">
    <source>
        <dbReference type="Proteomes" id="UP000482487"/>
    </source>
</evidence>
<dbReference type="SMART" id="SM00267">
    <property type="entry name" value="GGDEF"/>
    <property type="match status" value="1"/>
</dbReference>
<dbReference type="GO" id="GO:0005886">
    <property type="term" value="C:plasma membrane"/>
    <property type="evidence" value="ECO:0007669"/>
    <property type="project" value="TreeGrafter"/>
</dbReference>
<keyword evidence="7" id="KW-1185">Reference proteome</keyword>
<dbReference type="NCBIfam" id="TIGR00254">
    <property type="entry name" value="GGDEF"/>
    <property type="match status" value="1"/>
</dbReference>
<comment type="catalytic activity">
    <reaction evidence="2">
        <text>2 GTP = 3',3'-c-di-GMP + 2 diphosphate</text>
        <dbReference type="Rhea" id="RHEA:24898"/>
        <dbReference type="ChEBI" id="CHEBI:33019"/>
        <dbReference type="ChEBI" id="CHEBI:37565"/>
        <dbReference type="ChEBI" id="CHEBI:58805"/>
        <dbReference type="EC" id="2.7.7.65"/>
    </reaction>
</comment>
<dbReference type="FunFam" id="3.30.70.270:FF:000001">
    <property type="entry name" value="Diguanylate cyclase domain protein"/>
    <property type="match status" value="1"/>
</dbReference>
<name>A0A7C9IVR6_9BACT</name>
<dbReference type="SMART" id="SM00448">
    <property type="entry name" value="REC"/>
    <property type="match status" value="1"/>
</dbReference>
<evidence type="ECO:0000259" key="4">
    <source>
        <dbReference type="PROSITE" id="PS50110"/>
    </source>
</evidence>
<dbReference type="GO" id="GO:0052621">
    <property type="term" value="F:diguanylate cyclase activity"/>
    <property type="evidence" value="ECO:0007669"/>
    <property type="project" value="UniProtKB-EC"/>
</dbReference>
<protein>
    <recommendedName>
        <fullName evidence="1">diguanylate cyclase</fullName>
        <ecNumber evidence="1">2.7.7.65</ecNumber>
    </recommendedName>
</protein>
<feature type="modified residue" description="4-aspartylphosphate" evidence="3">
    <location>
        <position position="57"/>
    </location>
</feature>
<feature type="domain" description="Response regulatory" evidence="4">
    <location>
        <begin position="9"/>
        <end position="124"/>
    </location>
</feature>
<evidence type="ECO:0000256" key="3">
    <source>
        <dbReference type="PROSITE-ProRule" id="PRU00169"/>
    </source>
</evidence>
<dbReference type="CDD" id="cd01949">
    <property type="entry name" value="GGDEF"/>
    <property type="match status" value="1"/>
</dbReference>
<dbReference type="OrthoDB" id="9778432at2"/>
<dbReference type="PANTHER" id="PTHR45138:SF9">
    <property type="entry name" value="DIGUANYLATE CYCLASE DGCM-RELATED"/>
    <property type="match status" value="1"/>
</dbReference>
<dbReference type="AlphaFoldDB" id="A0A7C9IVR6"/>
<dbReference type="InterPro" id="IPR029787">
    <property type="entry name" value="Nucleotide_cyclase"/>
</dbReference>
<dbReference type="InterPro" id="IPR050469">
    <property type="entry name" value="Diguanylate_Cyclase"/>
</dbReference>
<dbReference type="PROSITE" id="PS50887">
    <property type="entry name" value="GGDEF"/>
    <property type="match status" value="1"/>
</dbReference>
<feature type="domain" description="GGDEF" evidence="5">
    <location>
        <begin position="167"/>
        <end position="304"/>
    </location>
</feature>
<dbReference type="PROSITE" id="PS50110">
    <property type="entry name" value="RESPONSE_REGULATORY"/>
    <property type="match status" value="1"/>
</dbReference>
<evidence type="ECO:0000256" key="1">
    <source>
        <dbReference type="ARBA" id="ARBA00012528"/>
    </source>
</evidence>
<gene>
    <name evidence="6" type="ORF">GTA51_07310</name>
</gene>
<dbReference type="Proteomes" id="UP000482487">
    <property type="component" value="Unassembled WGS sequence"/>
</dbReference>